<organism evidence="1">
    <name type="scientific">Arundo donax</name>
    <name type="common">Giant reed</name>
    <name type="synonym">Donax arundinaceus</name>
    <dbReference type="NCBI Taxonomy" id="35708"/>
    <lineage>
        <taxon>Eukaryota</taxon>
        <taxon>Viridiplantae</taxon>
        <taxon>Streptophyta</taxon>
        <taxon>Embryophyta</taxon>
        <taxon>Tracheophyta</taxon>
        <taxon>Spermatophyta</taxon>
        <taxon>Magnoliopsida</taxon>
        <taxon>Liliopsida</taxon>
        <taxon>Poales</taxon>
        <taxon>Poaceae</taxon>
        <taxon>PACMAD clade</taxon>
        <taxon>Arundinoideae</taxon>
        <taxon>Arundineae</taxon>
        <taxon>Arundo</taxon>
    </lineage>
</organism>
<reference evidence="1" key="2">
    <citation type="journal article" date="2015" name="Data Brief">
        <title>Shoot transcriptome of the giant reed, Arundo donax.</title>
        <authorList>
            <person name="Barrero R.A."/>
            <person name="Guerrero F.D."/>
            <person name="Moolhuijzen P."/>
            <person name="Goolsby J.A."/>
            <person name="Tidwell J."/>
            <person name="Bellgard S.E."/>
            <person name="Bellgard M.I."/>
        </authorList>
    </citation>
    <scope>NUCLEOTIDE SEQUENCE</scope>
    <source>
        <tissue evidence="1">Shoot tissue taken approximately 20 cm above the soil surface</tissue>
    </source>
</reference>
<proteinExistence type="predicted"/>
<evidence type="ECO:0000313" key="1">
    <source>
        <dbReference type="EMBL" id="JAE10007.1"/>
    </source>
</evidence>
<accession>A0A0A9FCD3</accession>
<dbReference type="AlphaFoldDB" id="A0A0A9FCD3"/>
<name>A0A0A9FCD3_ARUDO</name>
<reference evidence="1" key="1">
    <citation type="submission" date="2014-09" db="EMBL/GenBank/DDBJ databases">
        <authorList>
            <person name="Magalhaes I.L.F."/>
            <person name="Oliveira U."/>
            <person name="Santos F.R."/>
            <person name="Vidigal T.H.D.A."/>
            <person name="Brescovit A.D."/>
            <person name="Santos A.J."/>
        </authorList>
    </citation>
    <scope>NUCLEOTIDE SEQUENCE</scope>
    <source>
        <tissue evidence="1">Shoot tissue taken approximately 20 cm above the soil surface</tissue>
    </source>
</reference>
<protein>
    <submittedName>
        <fullName evidence="1">Uncharacterized protein</fullName>
    </submittedName>
</protein>
<sequence length="54" mass="6371">MGNWGLRWVGFYRRRRRGARSAGRWWVGGIGWRGRPRIGDVARRTGRCGSIRER</sequence>
<dbReference type="EMBL" id="GBRH01187889">
    <property type="protein sequence ID" value="JAE10007.1"/>
    <property type="molecule type" value="Transcribed_RNA"/>
</dbReference>